<dbReference type="EMBL" id="KN833911">
    <property type="protein sequence ID" value="KIK15001.1"/>
    <property type="molecule type" value="Genomic_DNA"/>
</dbReference>
<dbReference type="SUPFAM" id="SSF53098">
    <property type="entry name" value="Ribonuclease H-like"/>
    <property type="match status" value="1"/>
</dbReference>
<dbReference type="GO" id="GO:0003964">
    <property type="term" value="F:RNA-directed DNA polymerase activity"/>
    <property type="evidence" value="ECO:0007669"/>
    <property type="project" value="UniProtKB-KW"/>
</dbReference>
<keyword evidence="1" id="KW-0511">Multifunctional enzyme</keyword>
<protein>
    <recommendedName>
        <fullName evidence="2">Reverse transcriptase domain-containing protein</fullName>
    </recommendedName>
</protein>
<evidence type="ECO:0000313" key="3">
    <source>
        <dbReference type="EMBL" id="KIK15001.1"/>
    </source>
</evidence>
<dbReference type="AlphaFoldDB" id="A0A0C9YEM5"/>
<evidence type="ECO:0000259" key="2">
    <source>
        <dbReference type="PROSITE" id="PS50878"/>
    </source>
</evidence>
<reference evidence="4" key="2">
    <citation type="submission" date="2015-01" db="EMBL/GenBank/DDBJ databases">
        <title>Evolutionary Origins and Diversification of the Mycorrhizal Mutualists.</title>
        <authorList>
            <consortium name="DOE Joint Genome Institute"/>
            <consortium name="Mycorrhizal Genomics Consortium"/>
            <person name="Kohler A."/>
            <person name="Kuo A."/>
            <person name="Nagy L.G."/>
            <person name="Floudas D."/>
            <person name="Copeland A."/>
            <person name="Barry K.W."/>
            <person name="Cichocki N."/>
            <person name="Veneault-Fourrey C."/>
            <person name="LaButti K."/>
            <person name="Lindquist E.A."/>
            <person name="Lipzen A."/>
            <person name="Lundell T."/>
            <person name="Morin E."/>
            <person name="Murat C."/>
            <person name="Riley R."/>
            <person name="Ohm R."/>
            <person name="Sun H."/>
            <person name="Tunlid A."/>
            <person name="Henrissat B."/>
            <person name="Grigoriev I.V."/>
            <person name="Hibbett D.S."/>
            <person name="Martin F."/>
        </authorList>
    </citation>
    <scope>NUCLEOTIDE SEQUENCE [LARGE SCALE GENOMIC DNA]</scope>
    <source>
        <strain evidence="4">441</strain>
    </source>
</reference>
<keyword evidence="4" id="KW-1185">Reference proteome</keyword>
<dbReference type="Pfam" id="PF17919">
    <property type="entry name" value="RT_RNaseH_2"/>
    <property type="match status" value="1"/>
</dbReference>
<dbReference type="InterPro" id="IPR036397">
    <property type="entry name" value="RNaseH_sf"/>
</dbReference>
<dbReference type="InterPro" id="IPR043128">
    <property type="entry name" value="Rev_trsase/Diguanyl_cyclase"/>
</dbReference>
<dbReference type="FunFam" id="3.30.70.270:FF:000003">
    <property type="entry name" value="Transposon Ty3-G Gag-Pol polyprotein"/>
    <property type="match status" value="1"/>
</dbReference>
<dbReference type="CDD" id="cd01647">
    <property type="entry name" value="RT_LTR"/>
    <property type="match status" value="1"/>
</dbReference>
<dbReference type="InterPro" id="IPR041588">
    <property type="entry name" value="Integrase_H2C2"/>
</dbReference>
<dbReference type="PANTHER" id="PTHR37984:SF5">
    <property type="entry name" value="PROTEIN NYNRIN-LIKE"/>
    <property type="match status" value="1"/>
</dbReference>
<dbReference type="Pfam" id="PF17921">
    <property type="entry name" value="Integrase_H2C2"/>
    <property type="match status" value="1"/>
</dbReference>
<sequence length="503" mass="57936">MPFGLTNAPAAFQCFVNSIFGDLLDVCVVVYLDNILVYSDDIKNHKKHVREVLCRLWEHSLYAKPEKCEFHSESVEYLGFFLSPDSLTMSEDKVKAIRDWPEPRKNAPWDFSKVCQTSFNRLKEAFSTAPILTHFQPGVPIMVKTDASDYTVAGILSITCPDGEICPVAFYSWTLTTPELNYNTHDKELLAIHEAFQTWRHYLEGPAFPVDVVTDHKNLEYFSTSKVLTRWQARWSEYLSQFNMIIHFCPGKLGAKPDSLTRRWDIYPKEGDKDFTQANPQNLRPVFTSEQLSNSLRATYLETPVLRASMIMDVEQLHADIKSALQSDTISKLHLSDCSNPRWQVDDDRLLRLDDRIYVLDINDLCLRVLQYKHDHPLAGHFGQNHTLKLIRRECTWPSIRTFIKDYVKSCTAYARAKTPRHRPYGMLKQLPVLERPWNSISMDFIEQLPNSGTHTAILVVVDRLSKQAIFIPTDDTITSPQLAQLFLLHIEAWSLCHISSNP</sequence>
<dbReference type="Pfam" id="PF00078">
    <property type="entry name" value="RVT_1"/>
    <property type="match status" value="1"/>
</dbReference>
<accession>A0A0C9YEM5</accession>
<dbReference type="Proteomes" id="UP000054018">
    <property type="component" value="Unassembled WGS sequence"/>
</dbReference>
<dbReference type="PROSITE" id="PS50878">
    <property type="entry name" value="RT_POL"/>
    <property type="match status" value="1"/>
</dbReference>
<proteinExistence type="predicted"/>
<dbReference type="Gene3D" id="3.30.70.270">
    <property type="match status" value="1"/>
</dbReference>
<name>A0A0C9YEM5_9AGAM</name>
<dbReference type="InterPro" id="IPR050951">
    <property type="entry name" value="Retrovirus_Pol_polyprotein"/>
</dbReference>
<dbReference type="OrthoDB" id="2680678at2759"/>
<dbReference type="GO" id="GO:0003676">
    <property type="term" value="F:nucleic acid binding"/>
    <property type="evidence" value="ECO:0007669"/>
    <property type="project" value="InterPro"/>
</dbReference>
<dbReference type="SUPFAM" id="SSF56672">
    <property type="entry name" value="DNA/RNA polymerases"/>
    <property type="match status" value="1"/>
</dbReference>
<dbReference type="InterPro" id="IPR012337">
    <property type="entry name" value="RNaseH-like_sf"/>
</dbReference>
<dbReference type="InterPro" id="IPR041577">
    <property type="entry name" value="RT_RNaseH_2"/>
</dbReference>
<dbReference type="GO" id="GO:0004519">
    <property type="term" value="F:endonuclease activity"/>
    <property type="evidence" value="ECO:0007669"/>
    <property type="project" value="UniProtKB-KW"/>
</dbReference>
<dbReference type="PANTHER" id="PTHR37984">
    <property type="entry name" value="PROTEIN CBG26694"/>
    <property type="match status" value="1"/>
</dbReference>
<dbReference type="STRING" id="765257.A0A0C9YEM5"/>
<dbReference type="InterPro" id="IPR043502">
    <property type="entry name" value="DNA/RNA_pol_sf"/>
</dbReference>
<dbReference type="Gene3D" id="1.10.340.70">
    <property type="match status" value="1"/>
</dbReference>
<evidence type="ECO:0000256" key="1">
    <source>
        <dbReference type="ARBA" id="ARBA00023268"/>
    </source>
</evidence>
<organism evidence="3 4">
    <name type="scientific">Pisolithus microcarpus 441</name>
    <dbReference type="NCBI Taxonomy" id="765257"/>
    <lineage>
        <taxon>Eukaryota</taxon>
        <taxon>Fungi</taxon>
        <taxon>Dikarya</taxon>
        <taxon>Basidiomycota</taxon>
        <taxon>Agaricomycotina</taxon>
        <taxon>Agaricomycetes</taxon>
        <taxon>Agaricomycetidae</taxon>
        <taxon>Boletales</taxon>
        <taxon>Sclerodermatineae</taxon>
        <taxon>Pisolithaceae</taxon>
        <taxon>Pisolithus</taxon>
    </lineage>
</organism>
<dbReference type="InterPro" id="IPR000477">
    <property type="entry name" value="RT_dom"/>
</dbReference>
<dbReference type="CDD" id="cd09274">
    <property type="entry name" value="RNase_HI_RT_Ty3"/>
    <property type="match status" value="1"/>
</dbReference>
<gene>
    <name evidence="3" type="ORF">PISMIDRAFT_16845</name>
</gene>
<reference evidence="3 4" key="1">
    <citation type="submission" date="2014-04" db="EMBL/GenBank/DDBJ databases">
        <authorList>
            <consortium name="DOE Joint Genome Institute"/>
            <person name="Kuo A."/>
            <person name="Kohler A."/>
            <person name="Costa M.D."/>
            <person name="Nagy L.G."/>
            <person name="Floudas D."/>
            <person name="Copeland A."/>
            <person name="Barry K.W."/>
            <person name="Cichocki N."/>
            <person name="Veneault-Fourrey C."/>
            <person name="LaButti K."/>
            <person name="Lindquist E.A."/>
            <person name="Lipzen A."/>
            <person name="Lundell T."/>
            <person name="Morin E."/>
            <person name="Murat C."/>
            <person name="Sun H."/>
            <person name="Tunlid A."/>
            <person name="Henrissat B."/>
            <person name="Grigoriev I.V."/>
            <person name="Hibbett D.S."/>
            <person name="Martin F."/>
            <person name="Nordberg H.P."/>
            <person name="Cantor M.N."/>
            <person name="Hua S.X."/>
        </authorList>
    </citation>
    <scope>NUCLEOTIDE SEQUENCE [LARGE SCALE GENOMIC DNA]</scope>
    <source>
        <strain evidence="3 4">441</strain>
    </source>
</reference>
<evidence type="ECO:0000313" key="4">
    <source>
        <dbReference type="Proteomes" id="UP000054018"/>
    </source>
</evidence>
<dbReference type="Gene3D" id="3.30.420.10">
    <property type="entry name" value="Ribonuclease H-like superfamily/Ribonuclease H"/>
    <property type="match status" value="1"/>
</dbReference>
<dbReference type="HOGENOM" id="CLU_000384_33_2_1"/>
<feature type="domain" description="Reverse transcriptase" evidence="2">
    <location>
        <begin position="1"/>
        <end position="82"/>
    </location>
</feature>
<dbReference type="GO" id="GO:0016787">
    <property type="term" value="F:hydrolase activity"/>
    <property type="evidence" value="ECO:0007669"/>
    <property type="project" value="UniProtKB-KW"/>
</dbReference>